<feature type="compositionally biased region" description="Basic residues" evidence="1">
    <location>
        <begin position="414"/>
        <end position="438"/>
    </location>
</feature>
<name>A0A6C0DWI9_9ZZZZ</name>
<organism evidence="4">
    <name type="scientific">viral metagenome</name>
    <dbReference type="NCBI Taxonomy" id="1070528"/>
    <lineage>
        <taxon>unclassified sequences</taxon>
        <taxon>metagenomes</taxon>
        <taxon>organismal metagenomes</taxon>
    </lineage>
</organism>
<feature type="region of interest" description="Disordered" evidence="1">
    <location>
        <begin position="1"/>
        <end position="29"/>
    </location>
</feature>
<keyword evidence="2" id="KW-0472">Membrane</keyword>
<dbReference type="PROSITE" id="PS00194">
    <property type="entry name" value="THIOREDOXIN_1"/>
    <property type="match status" value="1"/>
</dbReference>
<evidence type="ECO:0000259" key="3">
    <source>
        <dbReference type="PROSITE" id="PS51352"/>
    </source>
</evidence>
<dbReference type="EMBL" id="MN739677">
    <property type="protein sequence ID" value="QHT20399.1"/>
    <property type="molecule type" value="Genomic_DNA"/>
</dbReference>
<dbReference type="InterPro" id="IPR036249">
    <property type="entry name" value="Thioredoxin-like_sf"/>
</dbReference>
<evidence type="ECO:0000313" key="4">
    <source>
        <dbReference type="EMBL" id="QHT20399.1"/>
    </source>
</evidence>
<proteinExistence type="predicted"/>
<accession>A0A6C0DWI9</accession>
<feature type="compositionally biased region" description="Polar residues" evidence="1">
    <location>
        <begin position="315"/>
        <end position="324"/>
    </location>
</feature>
<sequence length="438" mass="47052">MATRKFRKSKSRTTSRRRKTVRRHRTSTAGKILPPLDVRSRKHLSEFEKRLKKGPLMIVMVYADWCGACHTMMPHFDAAAKSPGRSIQAVKVNEQMLQAVNESINKNVNKSAKPLNVEGYPSIIVVDNKGNAVTEIEPVRNTESMTALMAQAGPLAENAGINRTNENPNSVVNSVVKTGIKNIVSNVNNSAANENPINVNNASNAMAMTTNNASNAMAMTTNVASMTANNKNKKLLTNLGIENQGLVTGGPKGNNMNLSRNSDVGEDELLGSIASKNNKNKNIKLASIAPNKLANAGLNTEKSVKESLKEATAPSPLNTFGSVKNESKGPAISANIKKEAEAVTSLASPLMPPSVGSDMEESESISNKLTAEQKVSGGGYNRKDGGSLYSAMARTTYLLAPAAGLLATAAMVMKGKKRSKLSKRNSSKKNRKTHRRRR</sequence>
<keyword evidence="2" id="KW-1133">Transmembrane helix</keyword>
<dbReference type="InterPro" id="IPR017937">
    <property type="entry name" value="Thioredoxin_CS"/>
</dbReference>
<feature type="transmembrane region" description="Helical" evidence="2">
    <location>
        <begin position="396"/>
        <end position="413"/>
    </location>
</feature>
<evidence type="ECO:0000256" key="1">
    <source>
        <dbReference type="SAM" id="MobiDB-lite"/>
    </source>
</evidence>
<feature type="compositionally biased region" description="Basic residues" evidence="1">
    <location>
        <begin position="1"/>
        <end position="26"/>
    </location>
</feature>
<feature type="region of interest" description="Disordered" evidence="1">
    <location>
        <begin position="345"/>
        <end position="370"/>
    </location>
</feature>
<dbReference type="AlphaFoldDB" id="A0A6C0DWI9"/>
<feature type="region of interest" description="Disordered" evidence="1">
    <location>
        <begin position="413"/>
        <end position="438"/>
    </location>
</feature>
<dbReference type="CDD" id="cd02961">
    <property type="entry name" value="PDI_a_family"/>
    <property type="match status" value="1"/>
</dbReference>
<reference evidence="4" key="1">
    <citation type="journal article" date="2020" name="Nature">
        <title>Giant virus diversity and host interactions through global metagenomics.</title>
        <authorList>
            <person name="Schulz F."/>
            <person name="Roux S."/>
            <person name="Paez-Espino D."/>
            <person name="Jungbluth S."/>
            <person name="Walsh D.A."/>
            <person name="Denef V.J."/>
            <person name="McMahon K.D."/>
            <person name="Konstantinidis K.T."/>
            <person name="Eloe-Fadrosh E.A."/>
            <person name="Kyrpides N.C."/>
            <person name="Woyke T."/>
        </authorList>
    </citation>
    <scope>NUCLEOTIDE SEQUENCE</scope>
    <source>
        <strain evidence="4">GVMAG-M-3300023174-60</strain>
    </source>
</reference>
<dbReference type="InterPro" id="IPR013766">
    <property type="entry name" value="Thioredoxin_domain"/>
</dbReference>
<feature type="domain" description="Thioredoxin" evidence="3">
    <location>
        <begin position="27"/>
        <end position="154"/>
    </location>
</feature>
<feature type="region of interest" description="Disordered" evidence="1">
    <location>
        <begin position="305"/>
        <end position="328"/>
    </location>
</feature>
<dbReference type="SUPFAM" id="SSF52833">
    <property type="entry name" value="Thioredoxin-like"/>
    <property type="match status" value="1"/>
</dbReference>
<dbReference type="Gene3D" id="3.40.30.10">
    <property type="entry name" value="Glutaredoxin"/>
    <property type="match status" value="1"/>
</dbReference>
<dbReference type="PROSITE" id="PS51352">
    <property type="entry name" value="THIOREDOXIN_2"/>
    <property type="match status" value="1"/>
</dbReference>
<keyword evidence="2" id="KW-0812">Transmembrane</keyword>
<dbReference type="Pfam" id="PF00085">
    <property type="entry name" value="Thioredoxin"/>
    <property type="match status" value="1"/>
</dbReference>
<evidence type="ECO:0000256" key="2">
    <source>
        <dbReference type="SAM" id="Phobius"/>
    </source>
</evidence>
<protein>
    <recommendedName>
        <fullName evidence="3">Thioredoxin domain-containing protein</fullName>
    </recommendedName>
</protein>